<evidence type="ECO:0000256" key="2">
    <source>
        <dbReference type="ARBA" id="ARBA00023015"/>
    </source>
</evidence>
<evidence type="ECO:0000313" key="7">
    <source>
        <dbReference type="Proteomes" id="UP000824133"/>
    </source>
</evidence>
<keyword evidence="3" id="KW-0238">DNA-binding</keyword>
<reference evidence="6" key="2">
    <citation type="submission" date="2021-04" db="EMBL/GenBank/DDBJ databases">
        <authorList>
            <person name="Gilroy R."/>
        </authorList>
    </citation>
    <scope>NUCLEOTIDE SEQUENCE</scope>
    <source>
        <strain evidence="6">ChiHjej10B9-743</strain>
    </source>
</reference>
<dbReference type="GO" id="GO:0032993">
    <property type="term" value="C:protein-DNA complex"/>
    <property type="evidence" value="ECO:0007669"/>
    <property type="project" value="TreeGrafter"/>
</dbReference>
<dbReference type="InterPro" id="IPR000847">
    <property type="entry name" value="LysR_HTH_N"/>
</dbReference>
<dbReference type="Pfam" id="PF03466">
    <property type="entry name" value="LysR_substrate"/>
    <property type="match status" value="1"/>
</dbReference>
<gene>
    <name evidence="6" type="ORF">IAA42_06780</name>
</gene>
<feature type="domain" description="HTH lysR-type" evidence="5">
    <location>
        <begin position="1"/>
        <end position="58"/>
    </location>
</feature>
<protein>
    <submittedName>
        <fullName evidence="6">LysR family transcriptional regulator</fullName>
    </submittedName>
</protein>
<dbReference type="SUPFAM" id="SSF53850">
    <property type="entry name" value="Periplasmic binding protein-like II"/>
    <property type="match status" value="1"/>
</dbReference>
<name>A0A9D1ZAS9_9ACTN</name>
<dbReference type="AlphaFoldDB" id="A0A9D1ZAS9"/>
<accession>A0A9D1ZAS9</accession>
<dbReference type="Gene3D" id="3.40.190.10">
    <property type="entry name" value="Periplasmic binding protein-like II"/>
    <property type="match status" value="2"/>
</dbReference>
<dbReference type="PANTHER" id="PTHR30346:SF28">
    <property type="entry name" value="HTH-TYPE TRANSCRIPTIONAL REGULATOR CYNR"/>
    <property type="match status" value="1"/>
</dbReference>
<sequence>MNIKQVRYVCAIVDLGSFSAAAAREGVSVQAVSKAMAELEAALGEPLFERRSAGVTPTPLGRAFAARARRVLDEWSALERYASSPVARVAQDDPLRVGFCCPVYDGVDRLVRLISTVMGKVLGRRAEVEMLRCSEATDALSSGRSEALITLEALSSEDVASVALGTVSSGVVLPDGHPLADRGELTLDEIGAYPVLYPVGFEHFSRAVVDAYRQRGLRSELVEVASLDDVGDLYASRCGYSFIAAGNITGVPEGFVLRPLRAADALPVPIYLSFLRGPGSVDFLGFRRALSQMGLVS</sequence>
<keyword evidence="4" id="KW-0804">Transcription</keyword>
<evidence type="ECO:0000256" key="3">
    <source>
        <dbReference type="ARBA" id="ARBA00023125"/>
    </source>
</evidence>
<evidence type="ECO:0000259" key="5">
    <source>
        <dbReference type="PROSITE" id="PS50931"/>
    </source>
</evidence>
<comment type="caution">
    <text evidence="6">The sequence shown here is derived from an EMBL/GenBank/DDBJ whole genome shotgun (WGS) entry which is preliminary data.</text>
</comment>
<dbReference type="GO" id="GO:0003677">
    <property type="term" value="F:DNA binding"/>
    <property type="evidence" value="ECO:0007669"/>
    <property type="project" value="UniProtKB-KW"/>
</dbReference>
<dbReference type="InterPro" id="IPR036390">
    <property type="entry name" value="WH_DNA-bd_sf"/>
</dbReference>
<dbReference type="InterPro" id="IPR005119">
    <property type="entry name" value="LysR_subst-bd"/>
</dbReference>
<dbReference type="PROSITE" id="PS50931">
    <property type="entry name" value="HTH_LYSR"/>
    <property type="match status" value="1"/>
</dbReference>
<dbReference type="InterPro" id="IPR036388">
    <property type="entry name" value="WH-like_DNA-bd_sf"/>
</dbReference>
<proteinExistence type="inferred from homology"/>
<comment type="similarity">
    <text evidence="1">Belongs to the LysR transcriptional regulatory family.</text>
</comment>
<evidence type="ECO:0000256" key="4">
    <source>
        <dbReference type="ARBA" id="ARBA00023163"/>
    </source>
</evidence>
<dbReference type="CDD" id="cd05466">
    <property type="entry name" value="PBP2_LTTR_substrate"/>
    <property type="match status" value="1"/>
</dbReference>
<keyword evidence="2" id="KW-0805">Transcription regulation</keyword>
<dbReference type="PANTHER" id="PTHR30346">
    <property type="entry name" value="TRANSCRIPTIONAL DUAL REGULATOR HCAR-RELATED"/>
    <property type="match status" value="1"/>
</dbReference>
<dbReference type="Pfam" id="PF00126">
    <property type="entry name" value="HTH_1"/>
    <property type="match status" value="1"/>
</dbReference>
<reference evidence="6" key="1">
    <citation type="journal article" date="2021" name="PeerJ">
        <title>Extensive microbial diversity within the chicken gut microbiome revealed by metagenomics and culture.</title>
        <authorList>
            <person name="Gilroy R."/>
            <person name="Ravi A."/>
            <person name="Getino M."/>
            <person name="Pursley I."/>
            <person name="Horton D.L."/>
            <person name="Alikhan N.F."/>
            <person name="Baker D."/>
            <person name="Gharbi K."/>
            <person name="Hall N."/>
            <person name="Watson M."/>
            <person name="Adriaenssens E.M."/>
            <person name="Foster-Nyarko E."/>
            <person name="Jarju S."/>
            <person name="Secka A."/>
            <person name="Antonio M."/>
            <person name="Oren A."/>
            <person name="Chaudhuri R.R."/>
            <person name="La Ragione R."/>
            <person name="Hildebrand F."/>
            <person name="Pallen M.J."/>
        </authorList>
    </citation>
    <scope>NUCLEOTIDE SEQUENCE</scope>
    <source>
        <strain evidence="6">ChiHjej10B9-743</strain>
    </source>
</reference>
<dbReference type="SUPFAM" id="SSF46785">
    <property type="entry name" value="Winged helix' DNA-binding domain"/>
    <property type="match status" value="1"/>
</dbReference>
<organism evidence="6 7">
    <name type="scientific">Candidatus Olsenella excrementavium</name>
    <dbReference type="NCBI Taxonomy" id="2838709"/>
    <lineage>
        <taxon>Bacteria</taxon>
        <taxon>Bacillati</taxon>
        <taxon>Actinomycetota</taxon>
        <taxon>Coriobacteriia</taxon>
        <taxon>Coriobacteriales</taxon>
        <taxon>Atopobiaceae</taxon>
        <taxon>Olsenella</taxon>
    </lineage>
</organism>
<dbReference type="GO" id="GO:0003700">
    <property type="term" value="F:DNA-binding transcription factor activity"/>
    <property type="evidence" value="ECO:0007669"/>
    <property type="project" value="InterPro"/>
</dbReference>
<dbReference type="Proteomes" id="UP000824133">
    <property type="component" value="Unassembled WGS sequence"/>
</dbReference>
<dbReference type="EMBL" id="DXCP01000048">
    <property type="protein sequence ID" value="HIY80121.1"/>
    <property type="molecule type" value="Genomic_DNA"/>
</dbReference>
<evidence type="ECO:0000313" key="6">
    <source>
        <dbReference type="EMBL" id="HIY80121.1"/>
    </source>
</evidence>
<evidence type="ECO:0000256" key="1">
    <source>
        <dbReference type="ARBA" id="ARBA00009437"/>
    </source>
</evidence>
<dbReference type="Gene3D" id="1.10.10.10">
    <property type="entry name" value="Winged helix-like DNA-binding domain superfamily/Winged helix DNA-binding domain"/>
    <property type="match status" value="1"/>
</dbReference>